<protein>
    <submittedName>
        <fullName evidence="1">Uncharacterized protein</fullName>
    </submittedName>
</protein>
<name>A0ACC1L5A0_9FUNG</name>
<accession>A0ACC1L5A0</accession>
<proteinExistence type="predicted"/>
<gene>
    <name evidence="1" type="ORF">H4S07_004970</name>
</gene>
<keyword evidence="2" id="KW-1185">Reference proteome</keyword>
<organism evidence="1 2">
    <name type="scientific">Coemansia furcata</name>
    <dbReference type="NCBI Taxonomy" id="417177"/>
    <lineage>
        <taxon>Eukaryota</taxon>
        <taxon>Fungi</taxon>
        <taxon>Fungi incertae sedis</taxon>
        <taxon>Zoopagomycota</taxon>
        <taxon>Kickxellomycotina</taxon>
        <taxon>Kickxellomycetes</taxon>
        <taxon>Kickxellales</taxon>
        <taxon>Kickxellaceae</taxon>
        <taxon>Coemansia</taxon>
    </lineage>
</organism>
<reference evidence="1" key="1">
    <citation type="submission" date="2022-07" db="EMBL/GenBank/DDBJ databases">
        <title>Phylogenomic reconstructions and comparative analyses of Kickxellomycotina fungi.</title>
        <authorList>
            <person name="Reynolds N.K."/>
            <person name="Stajich J.E."/>
            <person name="Barry K."/>
            <person name="Grigoriev I.V."/>
            <person name="Crous P."/>
            <person name="Smith M.E."/>
        </authorList>
    </citation>
    <scope>NUCLEOTIDE SEQUENCE</scope>
    <source>
        <strain evidence="1">CBS 102833</strain>
    </source>
</reference>
<sequence>MTPCKSSPRLVTRLTVPVTPHAARPTVASSARAAACAAVRVKPVCATPECAKPVGTTPVHVKPVCTTPVRVKPVCTTPLYVKPVCATPAHTMSEHAMTK</sequence>
<dbReference type="Proteomes" id="UP001140096">
    <property type="component" value="Unassembled WGS sequence"/>
</dbReference>
<evidence type="ECO:0000313" key="2">
    <source>
        <dbReference type="Proteomes" id="UP001140096"/>
    </source>
</evidence>
<dbReference type="EMBL" id="JANBUP010002220">
    <property type="protein sequence ID" value="KAJ2801317.1"/>
    <property type="molecule type" value="Genomic_DNA"/>
</dbReference>
<comment type="caution">
    <text evidence="1">The sequence shown here is derived from an EMBL/GenBank/DDBJ whole genome shotgun (WGS) entry which is preliminary data.</text>
</comment>
<evidence type="ECO:0000313" key="1">
    <source>
        <dbReference type="EMBL" id="KAJ2801317.1"/>
    </source>
</evidence>
<feature type="non-terminal residue" evidence="1">
    <location>
        <position position="99"/>
    </location>
</feature>